<comment type="caution">
    <text evidence="1">The sequence shown here is derived from an EMBL/GenBank/DDBJ whole genome shotgun (WGS) entry which is preliminary data.</text>
</comment>
<organism evidence="1 2">
    <name type="scientific">Neurospora hispaniola</name>
    <dbReference type="NCBI Taxonomy" id="588809"/>
    <lineage>
        <taxon>Eukaryota</taxon>
        <taxon>Fungi</taxon>
        <taxon>Dikarya</taxon>
        <taxon>Ascomycota</taxon>
        <taxon>Pezizomycotina</taxon>
        <taxon>Sordariomycetes</taxon>
        <taxon>Sordariomycetidae</taxon>
        <taxon>Sordariales</taxon>
        <taxon>Sordariaceae</taxon>
        <taxon>Neurospora</taxon>
    </lineage>
</organism>
<gene>
    <name evidence="1" type="ORF">B0T23DRAFT_418140</name>
</gene>
<dbReference type="Proteomes" id="UP001285908">
    <property type="component" value="Unassembled WGS sequence"/>
</dbReference>
<evidence type="ECO:0000313" key="1">
    <source>
        <dbReference type="EMBL" id="KAK3497081.1"/>
    </source>
</evidence>
<accession>A0AAJ0IC66</accession>
<name>A0AAJ0IC66_9PEZI</name>
<dbReference type="RefSeq" id="XP_062695345.1">
    <property type="nucleotide sequence ID" value="XM_062839673.1"/>
</dbReference>
<dbReference type="GeneID" id="87877295"/>
<dbReference type="EMBL" id="JAULSX010000002">
    <property type="protein sequence ID" value="KAK3497081.1"/>
    <property type="molecule type" value="Genomic_DNA"/>
</dbReference>
<protein>
    <submittedName>
        <fullName evidence="1">Uncharacterized protein</fullName>
    </submittedName>
</protein>
<keyword evidence="2" id="KW-1185">Reference proteome</keyword>
<dbReference type="AlphaFoldDB" id="A0AAJ0IC66"/>
<reference evidence="1 2" key="1">
    <citation type="journal article" date="2023" name="Mol. Phylogenet. Evol.">
        <title>Genome-scale phylogeny and comparative genomics of the fungal order Sordariales.</title>
        <authorList>
            <person name="Hensen N."/>
            <person name="Bonometti L."/>
            <person name="Westerberg I."/>
            <person name="Brannstrom I.O."/>
            <person name="Guillou S."/>
            <person name="Cros-Aarteil S."/>
            <person name="Calhoun S."/>
            <person name="Haridas S."/>
            <person name="Kuo A."/>
            <person name="Mondo S."/>
            <person name="Pangilinan J."/>
            <person name="Riley R."/>
            <person name="LaButti K."/>
            <person name="Andreopoulos B."/>
            <person name="Lipzen A."/>
            <person name="Chen C."/>
            <person name="Yan M."/>
            <person name="Daum C."/>
            <person name="Ng V."/>
            <person name="Clum A."/>
            <person name="Steindorff A."/>
            <person name="Ohm R.A."/>
            <person name="Martin F."/>
            <person name="Silar P."/>
            <person name="Natvig D.O."/>
            <person name="Lalanne C."/>
            <person name="Gautier V."/>
            <person name="Ament-Velasquez S.L."/>
            <person name="Kruys A."/>
            <person name="Hutchinson M.I."/>
            <person name="Powell A.J."/>
            <person name="Barry K."/>
            <person name="Miller A.N."/>
            <person name="Grigoriev I.V."/>
            <person name="Debuchy R."/>
            <person name="Gladieux P."/>
            <person name="Hiltunen Thoren M."/>
            <person name="Johannesson H."/>
        </authorList>
    </citation>
    <scope>NUCLEOTIDE SEQUENCE [LARGE SCALE GENOMIC DNA]</scope>
    <source>
        <strain evidence="1 2">FGSC 10403</strain>
    </source>
</reference>
<sequence>MRCNKFEASGSGLTNFRHKKGRILESQTQDVGAVEWKSTDKKLDHSRALLLQSLGEYQQAPGVVAPFGIRSILARISSKRGLYIGNSFEMRQRLVAGYWIMCEEEMGEENIRVKVVSKPLSLPRLVCHTLEEGEPKSRRYGSVCMAVQETAQMPKDQSPRAVVTISEAHHIYFFLTATSAQERLMFASTGDGNQPQRQVDKAKRAALIDTARAERDRLCSVTIAVTGSRFAGGFGGLPVACCCADVDVDVDVHI</sequence>
<proteinExistence type="predicted"/>
<evidence type="ECO:0000313" key="2">
    <source>
        <dbReference type="Proteomes" id="UP001285908"/>
    </source>
</evidence>